<evidence type="ECO:0000256" key="11">
    <source>
        <dbReference type="ARBA" id="ARBA00038905"/>
    </source>
</evidence>
<evidence type="ECO:0000256" key="10">
    <source>
        <dbReference type="ARBA" id="ARBA00035861"/>
    </source>
</evidence>
<name>A0A3Q9UXJ7_9MICO</name>
<dbReference type="GO" id="GO:0006281">
    <property type="term" value="P:DNA repair"/>
    <property type="evidence" value="ECO:0007669"/>
    <property type="project" value="UniProtKB-KW"/>
</dbReference>
<comment type="cofactor">
    <cofactor evidence="1">
        <name>Mg(2+)</name>
        <dbReference type="ChEBI" id="CHEBI:18420"/>
    </cofactor>
</comment>
<dbReference type="PROSITE" id="PS51462">
    <property type="entry name" value="NUDIX"/>
    <property type="match status" value="1"/>
</dbReference>
<dbReference type="InterPro" id="IPR015797">
    <property type="entry name" value="NUDIX_hydrolase-like_dom_sf"/>
</dbReference>
<accession>A0A3Q9UXJ7</accession>
<dbReference type="GO" id="GO:0006260">
    <property type="term" value="P:DNA replication"/>
    <property type="evidence" value="ECO:0007669"/>
    <property type="project" value="UniProtKB-KW"/>
</dbReference>
<dbReference type="EMBL" id="CP028137">
    <property type="protein sequence ID" value="AZZ52885.1"/>
    <property type="molecule type" value="Genomic_DNA"/>
</dbReference>
<keyword evidence="5" id="KW-0479">Metal-binding</keyword>
<evidence type="ECO:0000256" key="4">
    <source>
        <dbReference type="ARBA" id="ARBA00022705"/>
    </source>
</evidence>
<dbReference type="EC" id="3.6.1.55" evidence="11"/>
<dbReference type="GO" id="GO:0046872">
    <property type="term" value="F:metal ion binding"/>
    <property type="evidence" value="ECO:0007669"/>
    <property type="project" value="UniProtKB-KW"/>
</dbReference>
<keyword evidence="7 12" id="KW-0378">Hydrolase</keyword>
<keyword evidence="9" id="KW-0234">DNA repair</keyword>
<dbReference type="PROSITE" id="PS00893">
    <property type="entry name" value="NUDIX_BOX"/>
    <property type="match status" value="1"/>
</dbReference>
<keyword evidence="8" id="KW-0460">Magnesium</keyword>
<dbReference type="PANTHER" id="PTHR47707:SF1">
    <property type="entry name" value="NUDIX HYDROLASE FAMILY PROTEIN"/>
    <property type="match status" value="1"/>
</dbReference>
<feature type="region of interest" description="Disordered" evidence="13">
    <location>
        <begin position="1"/>
        <end position="39"/>
    </location>
</feature>
<evidence type="ECO:0000313" key="15">
    <source>
        <dbReference type="EMBL" id="AZZ52885.1"/>
    </source>
</evidence>
<evidence type="ECO:0000256" key="9">
    <source>
        <dbReference type="ARBA" id="ARBA00023204"/>
    </source>
</evidence>
<dbReference type="InterPro" id="IPR020084">
    <property type="entry name" value="NUDIX_hydrolase_CS"/>
</dbReference>
<evidence type="ECO:0000256" key="3">
    <source>
        <dbReference type="ARBA" id="ARBA00022457"/>
    </source>
</evidence>
<comment type="catalytic activity">
    <reaction evidence="10">
        <text>8-oxo-dGTP + H2O = 8-oxo-dGMP + diphosphate + H(+)</text>
        <dbReference type="Rhea" id="RHEA:31575"/>
        <dbReference type="ChEBI" id="CHEBI:15377"/>
        <dbReference type="ChEBI" id="CHEBI:15378"/>
        <dbReference type="ChEBI" id="CHEBI:33019"/>
        <dbReference type="ChEBI" id="CHEBI:63224"/>
        <dbReference type="ChEBI" id="CHEBI:77896"/>
        <dbReference type="EC" id="3.6.1.55"/>
    </reaction>
</comment>
<dbReference type="Pfam" id="PF00293">
    <property type="entry name" value="NUDIX"/>
    <property type="match status" value="1"/>
</dbReference>
<dbReference type="InterPro" id="IPR047127">
    <property type="entry name" value="MutT-like"/>
</dbReference>
<evidence type="ECO:0000256" key="13">
    <source>
        <dbReference type="SAM" id="MobiDB-lite"/>
    </source>
</evidence>
<protein>
    <recommendedName>
        <fullName evidence="11">8-oxo-dGTP diphosphatase</fullName>
        <ecNumber evidence="11">3.6.1.55</ecNumber>
    </recommendedName>
</protein>
<dbReference type="PRINTS" id="PR00502">
    <property type="entry name" value="NUDIXFAMILY"/>
</dbReference>
<keyword evidence="4" id="KW-0235">DNA replication</keyword>
<dbReference type="GO" id="GO:0008413">
    <property type="term" value="F:8-oxo-7,8-dihydroguanosine triphosphate pyrophosphatase activity"/>
    <property type="evidence" value="ECO:0007669"/>
    <property type="project" value="TreeGrafter"/>
</dbReference>
<dbReference type="Proteomes" id="UP000285317">
    <property type="component" value="Chromosome"/>
</dbReference>
<keyword evidence="3" id="KW-0515">Mutator protein</keyword>
<evidence type="ECO:0000256" key="6">
    <source>
        <dbReference type="ARBA" id="ARBA00022763"/>
    </source>
</evidence>
<keyword evidence="6" id="KW-0227">DNA damage</keyword>
<dbReference type="InterPro" id="IPR020476">
    <property type="entry name" value="Nudix_hydrolase"/>
</dbReference>
<dbReference type="CDD" id="cd03425">
    <property type="entry name" value="NUDIX_MutT_NudA_like"/>
    <property type="match status" value="1"/>
</dbReference>
<gene>
    <name evidence="15" type="ORF">C1I64_13135</name>
</gene>
<comment type="similarity">
    <text evidence="2 12">Belongs to the Nudix hydrolase family.</text>
</comment>
<evidence type="ECO:0000259" key="14">
    <source>
        <dbReference type="PROSITE" id="PS51462"/>
    </source>
</evidence>
<evidence type="ECO:0000313" key="16">
    <source>
        <dbReference type="Proteomes" id="UP000285317"/>
    </source>
</evidence>
<sequence>MSESERNTGVAGASKCGRRRITPGGSASKRRLSGRKAAQAGRYRPSTFVVRVPHDGVVDVLEVVAAVIESDGRILACRRRPEKDAGGKWEFPGGKVEAGETHEQALAREIREELGVDIEVGELLTVDDTAGSTRVIRLSCFWATLSSETPTSSTDHDSMLWVTRADLTPLEWAPADLPAVALLTA</sequence>
<dbReference type="KEGG" id="rfs:C1I64_13135"/>
<evidence type="ECO:0000256" key="1">
    <source>
        <dbReference type="ARBA" id="ARBA00001946"/>
    </source>
</evidence>
<dbReference type="SUPFAM" id="SSF55811">
    <property type="entry name" value="Nudix"/>
    <property type="match status" value="1"/>
</dbReference>
<evidence type="ECO:0000256" key="5">
    <source>
        <dbReference type="ARBA" id="ARBA00022723"/>
    </source>
</evidence>
<evidence type="ECO:0000256" key="8">
    <source>
        <dbReference type="ARBA" id="ARBA00022842"/>
    </source>
</evidence>
<dbReference type="InterPro" id="IPR000086">
    <property type="entry name" value="NUDIX_hydrolase_dom"/>
</dbReference>
<dbReference type="Gene3D" id="3.90.79.10">
    <property type="entry name" value="Nucleoside Triphosphate Pyrophosphohydrolase"/>
    <property type="match status" value="1"/>
</dbReference>
<organism evidence="15 16">
    <name type="scientific">Rathayibacter festucae DSM 15932</name>
    <dbReference type="NCBI Taxonomy" id="1328866"/>
    <lineage>
        <taxon>Bacteria</taxon>
        <taxon>Bacillati</taxon>
        <taxon>Actinomycetota</taxon>
        <taxon>Actinomycetes</taxon>
        <taxon>Micrococcales</taxon>
        <taxon>Microbacteriaceae</taxon>
        <taxon>Rathayibacter</taxon>
    </lineage>
</organism>
<dbReference type="PANTHER" id="PTHR47707">
    <property type="entry name" value="8-OXO-DGTP DIPHOSPHATASE"/>
    <property type="match status" value="1"/>
</dbReference>
<evidence type="ECO:0000256" key="7">
    <source>
        <dbReference type="ARBA" id="ARBA00022801"/>
    </source>
</evidence>
<proteinExistence type="inferred from homology"/>
<reference evidence="15 16" key="1">
    <citation type="submission" date="2018-03" db="EMBL/GenBank/DDBJ databases">
        <title>Bacteriophage NCPPB3778 and a type I-E CRISPR drive the evolution of the US Biological Select Agent, Rathayibacter toxicus.</title>
        <authorList>
            <person name="Davis E.W.II."/>
            <person name="Tabima J.F."/>
            <person name="Weisberg A.J."/>
            <person name="Dantas Lopes L."/>
            <person name="Wiseman M.S."/>
            <person name="Wiseman M.S."/>
            <person name="Pupko T."/>
            <person name="Belcher M.S."/>
            <person name="Sechler A.J."/>
            <person name="Tancos M.A."/>
            <person name="Schroeder B.K."/>
            <person name="Murray T.D."/>
            <person name="Luster D.G."/>
            <person name="Schneider W.L."/>
            <person name="Rogers E."/>
            <person name="Andreote F.D."/>
            <person name="Grunwald N.J."/>
            <person name="Putnam M.L."/>
            <person name="Chang J.H."/>
        </authorList>
    </citation>
    <scope>NUCLEOTIDE SEQUENCE [LARGE SCALE GENOMIC DNA]</scope>
    <source>
        <strain evidence="15 16">DSM 15932</strain>
    </source>
</reference>
<evidence type="ECO:0000256" key="2">
    <source>
        <dbReference type="ARBA" id="ARBA00005582"/>
    </source>
</evidence>
<evidence type="ECO:0000256" key="12">
    <source>
        <dbReference type="RuleBase" id="RU003476"/>
    </source>
</evidence>
<feature type="domain" description="Nudix hydrolase" evidence="14">
    <location>
        <begin position="52"/>
        <end position="184"/>
    </location>
</feature>
<dbReference type="GO" id="GO:0044716">
    <property type="term" value="F:8-oxo-GDP phosphatase activity"/>
    <property type="evidence" value="ECO:0007669"/>
    <property type="project" value="TreeGrafter"/>
</dbReference>
<dbReference type="AlphaFoldDB" id="A0A3Q9UXJ7"/>
<dbReference type="GO" id="GO:0035539">
    <property type="term" value="F:8-oxo-7,8-dihydrodeoxyguanosine triphosphate pyrophosphatase activity"/>
    <property type="evidence" value="ECO:0007669"/>
    <property type="project" value="UniProtKB-EC"/>
</dbReference>
<dbReference type="GO" id="GO:0044715">
    <property type="term" value="F:8-oxo-dGDP phosphatase activity"/>
    <property type="evidence" value="ECO:0007669"/>
    <property type="project" value="TreeGrafter"/>
</dbReference>